<accession>A0A5K3EGS1</accession>
<evidence type="ECO:0000313" key="1">
    <source>
        <dbReference type="WBParaSite" id="MCU_000420-RA"/>
    </source>
</evidence>
<proteinExistence type="predicted"/>
<protein>
    <submittedName>
        <fullName evidence="1">Uncharacterized protein</fullName>
    </submittedName>
</protein>
<sequence length="51" mass="5590">MSLPVTICIAEPQCSLPLFTIPALSYAHNLVGEFRECGGQRVPHDLKGNHE</sequence>
<organism evidence="1">
    <name type="scientific">Mesocestoides corti</name>
    <name type="common">Flatworm</name>
    <dbReference type="NCBI Taxonomy" id="53468"/>
    <lineage>
        <taxon>Eukaryota</taxon>
        <taxon>Metazoa</taxon>
        <taxon>Spiralia</taxon>
        <taxon>Lophotrochozoa</taxon>
        <taxon>Platyhelminthes</taxon>
        <taxon>Cestoda</taxon>
        <taxon>Eucestoda</taxon>
        <taxon>Cyclophyllidea</taxon>
        <taxon>Mesocestoididae</taxon>
        <taxon>Mesocestoides</taxon>
    </lineage>
</organism>
<reference evidence="1" key="1">
    <citation type="submission" date="2019-11" db="UniProtKB">
        <authorList>
            <consortium name="WormBaseParasite"/>
        </authorList>
    </citation>
    <scope>IDENTIFICATION</scope>
</reference>
<name>A0A5K3EGS1_MESCO</name>
<dbReference type="AlphaFoldDB" id="A0A5K3EGS1"/>
<dbReference type="WBParaSite" id="MCU_000420-RA">
    <property type="protein sequence ID" value="MCU_000420-RA"/>
    <property type="gene ID" value="MCU_000420"/>
</dbReference>